<feature type="non-terminal residue" evidence="2">
    <location>
        <position position="1"/>
    </location>
</feature>
<sequence>AVIKSSNFITKQRNLLKSNLKLSFVGTPNSWKILKTLVGKFLGLLKKNSHHLKCSSIEKYFFYLEVYLIMLNNLYIWHTFYIYLSIGGGSF</sequence>
<evidence type="ECO:0000313" key="2">
    <source>
        <dbReference type="EMBL" id="KFM81526.1"/>
    </source>
</evidence>
<evidence type="ECO:0000256" key="1">
    <source>
        <dbReference type="SAM" id="Phobius"/>
    </source>
</evidence>
<dbReference type="EMBL" id="KK121913">
    <property type="protein sequence ID" value="KFM81526.1"/>
    <property type="molecule type" value="Genomic_DNA"/>
</dbReference>
<accession>A0A087UVY7</accession>
<name>A0A087UVY7_STEMI</name>
<organism evidence="2 3">
    <name type="scientific">Stegodyphus mimosarum</name>
    <name type="common">African social velvet spider</name>
    <dbReference type="NCBI Taxonomy" id="407821"/>
    <lineage>
        <taxon>Eukaryota</taxon>
        <taxon>Metazoa</taxon>
        <taxon>Ecdysozoa</taxon>
        <taxon>Arthropoda</taxon>
        <taxon>Chelicerata</taxon>
        <taxon>Arachnida</taxon>
        <taxon>Araneae</taxon>
        <taxon>Araneomorphae</taxon>
        <taxon>Entelegynae</taxon>
        <taxon>Eresoidea</taxon>
        <taxon>Eresidae</taxon>
        <taxon>Stegodyphus</taxon>
    </lineage>
</organism>
<keyword evidence="1" id="KW-0472">Membrane</keyword>
<dbReference type="AlphaFoldDB" id="A0A087UVY7"/>
<gene>
    <name evidence="2" type="ORF">X975_18604</name>
</gene>
<feature type="non-terminal residue" evidence="2">
    <location>
        <position position="91"/>
    </location>
</feature>
<protein>
    <submittedName>
        <fullName evidence="2">Uncharacterized protein</fullName>
    </submittedName>
</protein>
<keyword evidence="1" id="KW-1133">Transmembrane helix</keyword>
<keyword evidence="3" id="KW-1185">Reference proteome</keyword>
<evidence type="ECO:0000313" key="3">
    <source>
        <dbReference type="Proteomes" id="UP000054359"/>
    </source>
</evidence>
<feature type="transmembrane region" description="Helical" evidence="1">
    <location>
        <begin position="60"/>
        <end position="84"/>
    </location>
</feature>
<dbReference type="Proteomes" id="UP000054359">
    <property type="component" value="Unassembled WGS sequence"/>
</dbReference>
<proteinExistence type="predicted"/>
<reference evidence="2 3" key="1">
    <citation type="submission" date="2013-11" db="EMBL/GenBank/DDBJ databases">
        <title>Genome sequencing of Stegodyphus mimosarum.</title>
        <authorList>
            <person name="Bechsgaard J."/>
        </authorList>
    </citation>
    <scope>NUCLEOTIDE SEQUENCE [LARGE SCALE GENOMIC DNA]</scope>
</reference>
<keyword evidence="1" id="KW-0812">Transmembrane</keyword>